<dbReference type="Pfam" id="PF07883">
    <property type="entry name" value="Cupin_2"/>
    <property type="match status" value="1"/>
</dbReference>
<dbReference type="InterPro" id="IPR014710">
    <property type="entry name" value="RmlC-like_jellyroll"/>
</dbReference>
<dbReference type="Proteomes" id="UP001526337">
    <property type="component" value="Unassembled WGS sequence"/>
</dbReference>
<dbReference type="CDD" id="cd02208">
    <property type="entry name" value="cupin_RmlC-like"/>
    <property type="match status" value="1"/>
</dbReference>
<dbReference type="InterPro" id="IPR013096">
    <property type="entry name" value="Cupin_2"/>
</dbReference>
<organism evidence="2 3">
    <name type="scientific">Gluconacetobacter entanii</name>
    <dbReference type="NCBI Taxonomy" id="108528"/>
    <lineage>
        <taxon>Bacteria</taxon>
        <taxon>Pseudomonadati</taxon>
        <taxon>Pseudomonadota</taxon>
        <taxon>Alphaproteobacteria</taxon>
        <taxon>Acetobacterales</taxon>
        <taxon>Acetobacteraceae</taxon>
        <taxon>Gluconacetobacter</taxon>
    </lineage>
</organism>
<dbReference type="Gene3D" id="2.60.120.10">
    <property type="entry name" value="Jelly Rolls"/>
    <property type="match status" value="1"/>
</dbReference>
<reference evidence="2 3" key="1">
    <citation type="submission" date="2022-07" db="EMBL/GenBank/DDBJ databases">
        <title>Genome stability of Gluconacetobacter entanii AV429.</title>
        <authorList>
            <person name="Trcek J."/>
            <person name="Cepec E."/>
        </authorList>
    </citation>
    <scope>NUCLEOTIDE SEQUENCE [LARGE SCALE GENOMIC DNA]</scope>
    <source>
        <strain evidence="2 3">AV429_2022</strain>
    </source>
</reference>
<protein>
    <submittedName>
        <fullName evidence="2">Cupin domain-containing protein</fullName>
    </submittedName>
</protein>
<comment type="caution">
    <text evidence="2">The sequence shown here is derived from an EMBL/GenBank/DDBJ whole genome shotgun (WGS) entry which is preliminary data.</text>
</comment>
<feature type="domain" description="Cupin type-2" evidence="1">
    <location>
        <begin position="65"/>
        <end position="123"/>
    </location>
</feature>
<evidence type="ECO:0000259" key="1">
    <source>
        <dbReference type="Pfam" id="PF07883"/>
    </source>
</evidence>
<evidence type="ECO:0000313" key="2">
    <source>
        <dbReference type="EMBL" id="MCW4590822.1"/>
    </source>
</evidence>
<dbReference type="RefSeq" id="WP_233044205.1">
    <property type="nucleotide sequence ID" value="NZ_JABJWD010000093.1"/>
</dbReference>
<keyword evidence="3" id="KW-1185">Reference proteome</keyword>
<name>A0ABT3K5Y1_9PROT</name>
<sequence>MPPPRVTLPRQHTGGRTMNERYRFADFDEIIKLFPDQADTLIVDAYLTDSAEASMRLFRIYHPLPRHYHTQCDEHLLLLRGELEFLIEDEPPRKLRAGQMVSFLRNVVHGVRPIGTDPVVFFAADTPRRAPDDVHFVDPEAAKGLKFVSHLKDYANTLA</sequence>
<dbReference type="SUPFAM" id="SSF51182">
    <property type="entry name" value="RmlC-like cupins"/>
    <property type="match status" value="1"/>
</dbReference>
<evidence type="ECO:0000313" key="3">
    <source>
        <dbReference type="Proteomes" id="UP001526337"/>
    </source>
</evidence>
<accession>A0ABT3K5Y1</accession>
<dbReference type="EMBL" id="JANGSQ010000103">
    <property type="protein sequence ID" value="MCW4590822.1"/>
    <property type="molecule type" value="Genomic_DNA"/>
</dbReference>
<proteinExistence type="predicted"/>
<dbReference type="InterPro" id="IPR011051">
    <property type="entry name" value="RmlC_Cupin_sf"/>
</dbReference>
<gene>
    <name evidence="2" type="ORF">NO263_09535</name>
</gene>